<dbReference type="EMBL" id="CAJOBR010060337">
    <property type="protein sequence ID" value="CAF5071000.1"/>
    <property type="molecule type" value="Genomic_DNA"/>
</dbReference>
<proteinExistence type="predicted"/>
<evidence type="ECO:0000313" key="3">
    <source>
        <dbReference type="Proteomes" id="UP000663848"/>
    </source>
</evidence>
<gene>
    <name evidence="1" type="ORF">QYT958_LOCUS43244</name>
    <name evidence="2" type="ORF">QYT958_LOCUS43252</name>
</gene>
<dbReference type="EMBL" id="CAJOBR010060384">
    <property type="protein sequence ID" value="CAF5071086.1"/>
    <property type="molecule type" value="Genomic_DNA"/>
</dbReference>
<evidence type="ECO:0000313" key="1">
    <source>
        <dbReference type="EMBL" id="CAF5071000.1"/>
    </source>
</evidence>
<protein>
    <submittedName>
        <fullName evidence="2">Uncharacterized protein</fullName>
    </submittedName>
</protein>
<evidence type="ECO:0000313" key="2">
    <source>
        <dbReference type="EMBL" id="CAF5071086.1"/>
    </source>
</evidence>
<dbReference type="Proteomes" id="UP000663848">
    <property type="component" value="Unassembled WGS sequence"/>
</dbReference>
<dbReference type="AlphaFoldDB" id="A0A822DJ79"/>
<name>A0A822DJ79_9BILA</name>
<accession>A0A822DJ79</accession>
<sequence length="53" mass="5838">MAESLVYGEQVSRILQSSTVWNDYKDQRHDLFIQTSSHMQALTGGSVGPQIAG</sequence>
<organism evidence="2 3">
    <name type="scientific">Rotaria socialis</name>
    <dbReference type="NCBI Taxonomy" id="392032"/>
    <lineage>
        <taxon>Eukaryota</taxon>
        <taxon>Metazoa</taxon>
        <taxon>Spiralia</taxon>
        <taxon>Gnathifera</taxon>
        <taxon>Rotifera</taxon>
        <taxon>Eurotatoria</taxon>
        <taxon>Bdelloidea</taxon>
        <taxon>Philodinida</taxon>
        <taxon>Philodinidae</taxon>
        <taxon>Rotaria</taxon>
    </lineage>
</organism>
<reference evidence="2" key="1">
    <citation type="submission" date="2021-02" db="EMBL/GenBank/DDBJ databases">
        <authorList>
            <person name="Nowell W R."/>
        </authorList>
    </citation>
    <scope>NUCLEOTIDE SEQUENCE</scope>
</reference>
<feature type="non-terminal residue" evidence="2">
    <location>
        <position position="53"/>
    </location>
</feature>
<comment type="caution">
    <text evidence="2">The sequence shown here is derived from an EMBL/GenBank/DDBJ whole genome shotgun (WGS) entry which is preliminary data.</text>
</comment>